<dbReference type="RefSeq" id="WP_112888571.1">
    <property type="nucleotide sequence ID" value="NZ_CP030239.1"/>
</dbReference>
<evidence type="ECO:0000313" key="8">
    <source>
        <dbReference type="Proteomes" id="UP000249922"/>
    </source>
</evidence>
<dbReference type="CDD" id="cd10977">
    <property type="entry name" value="CE4_PuuE_SpCDA1"/>
    <property type="match status" value="1"/>
</dbReference>
<proteinExistence type="inferred from homology"/>
<name>A0ABN5MEE9_9RHOB</name>
<dbReference type="InterPro" id="IPR011330">
    <property type="entry name" value="Glyco_hydro/deAcase_b/a-brl"/>
</dbReference>
<evidence type="ECO:0000256" key="3">
    <source>
        <dbReference type="ARBA" id="ARBA00020071"/>
    </source>
</evidence>
<dbReference type="Pfam" id="PF01522">
    <property type="entry name" value="Polysacc_deac_1"/>
    <property type="match status" value="1"/>
</dbReference>
<dbReference type="NCBIfam" id="TIGR03164">
    <property type="entry name" value="UHCUDC"/>
    <property type="match status" value="1"/>
</dbReference>
<dbReference type="Gene3D" id="3.20.20.370">
    <property type="entry name" value="Glycoside hydrolase/deacetylase"/>
    <property type="match status" value="1"/>
</dbReference>
<dbReference type="InterPro" id="IPR017580">
    <property type="entry name" value="OHCU_decarboxylase-1"/>
</dbReference>
<feature type="domain" description="NodB homology" evidence="6">
    <location>
        <begin position="67"/>
        <end position="283"/>
    </location>
</feature>
<evidence type="ECO:0000313" key="7">
    <source>
        <dbReference type="EMBL" id="AWX94208.1"/>
    </source>
</evidence>
<reference evidence="7 8" key="1">
    <citation type="submission" date="2018-06" db="EMBL/GenBank/DDBJ databases">
        <title>Complete genome sequence of Paracoccus mutanolyticus strain RSP-02 isolated from cellulosic waste.</title>
        <authorList>
            <person name="Amrutha R.N."/>
            <person name="Shrivastav A."/>
            <person name="Buddana S.K."/>
            <person name="Deshpande U."/>
            <person name="Prakasham R.S."/>
        </authorList>
    </citation>
    <scope>NUCLEOTIDE SEQUENCE [LARGE SCALE GENOMIC DNA]</scope>
    <source>
        <strain evidence="7 8">RSP-02</strain>
    </source>
</reference>
<organism evidence="7 8">
    <name type="scientific">Paracoccus mutanolyticus</name>
    <dbReference type="NCBI Taxonomy" id="1499308"/>
    <lineage>
        <taxon>Bacteria</taxon>
        <taxon>Pseudomonadati</taxon>
        <taxon>Pseudomonadota</taxon>
        <taxon>Alphaproteobacteria</taxon>
        <taxon>Rhodobacterales</taxon>
        <taxon>Paracoccaceae</taxon>
        <taxon>Paracoccus</taxon>
    </lineage>
</organism>
<comment type="function">
    <text evidence="1">Is involved in generating a small heat-stable compound (Nod), an acylated oligomer of N-acetylglucosamine, that stimulates mitosis in various plant protoplasts.</text>
</comment>
<dbReference type="SUPFAM" id="SSF88713">
    <property type="entry name" value="Glycoside hydrolase/deacetylase"/>
    <property type="match status" value="1"/>
</dbReference>
<dbReference type="EMBL" id="CP030239">
    <property type="protein sequence ID" value="AWX94208.1"/>
    <property type="molecule type" value="Genomic_DNA"/>
</dbReference>
<evidence type="ECO:0000256" key="1">
    <source>
        <dbReference type="ARBA" id="ARBA00003236"/>
    </source>
</evidence>
<evidence type="ECO:0000256" key="5">
    <source>
        <dbReference type="ARBA" id="ARBA00032976"/>
    </source>
</evidence>
<evidence type="ECO:0000259" key="6">
    <source>
        <dbReference type="PROSITE" id="PS51677"/>
    </source>
</evidence>
<evidence type="ECO:0000256" key="2">
    <source>
        <dbReference type="ARBA" id="ARBA00010973"/>
    </source>
</evidence>
<dbReference type="PANTHER" id="PTHR43123">
    <property type="entry name" value="POLYSACCHARIDE DEACETYLASE-RELATED"/>
    <property type="match status" value="1"/>
</dbReference>
<evidence type="ECO:0000256" key="4">
    <source>
        <dbReference type="ARBA" id="ARBA00022631"/>
    </source>
</evidence>
<dbReference type="InterPro" id="IPR002509">
    <property type="entry name" value="NODB_dom"/>
</dbReference>
<accession>A0ABN5MEE9</accession>
<dbReference type="PANTHER" id="PTHR43123:SF1">
    <property type="entry name" value="POLYSACCHARIDE DEACETYLASE-RELATED"/>
    <property type="match status" value="1"/>
</dbReference>
<dbReference type="Proteomes" id="UP000249922">
    <property type="component" value="Chromosome"/>
</dbReference>
<keyword evidence="8" id="KW-1185">Reference proteome</keyword>
<comment type="similarity">
    <text evidence="2">Belongs to the polysaccharide deacetylase family.</text>
</comment>
<dbReference type="SUPFAM" id="SSF158694">
    <property type="entry name" value="UraD-Like"/>
    <property type="match status" value="1"/>
</dbReference>
<sequence length="468" mass="52658">MRYSRDMIGYGQNTPDPRWPGGARIAVQIVMNYEEGGENSIEHGDAASEAFLSEIIGCQPWPGQRHWNMESIYDYGARAGFWRLHRMLQDVPITVYGVATALERAPEQVAAMQAAGWEIATHGLKWIDYRDVPREVEAEHIARAVELHTRVTGERPRGFYQGRTSMNTVALGCEEGGFEYLADTIADDLPYWHVHDGKPQLMVPYTMDANDMRFSSGQGFGTGVEFFDYLRDSFDVLYAEGEAGAPKMMSIGLHCRLAGRPGRAMAIQRFLDHARSHDGVWFATRLDIARHWAREHPYQPRQRPSQMGREEFVEKFGGIYEHSPFIAERVWDGEMGAIHDTPAGLAARMAQVFRGASDQERLGVLVAHPDLAGKLAQAKRLTAESTSEQASAGLDALTDAERETFQRINADYVEKHGFPFIIAVRDHNKAGILAAMQRRLANDTPTERAEAERQVMRIAELRLREALK</sequence>
<dbReference type="PROSITE" id="PS51677">
    <property type="entry name" value="NODB"/>
    <property type="match status" value="1"/>
</dbReference>
<dbReference type="Pfam" id="PF09349">
    <property type="entry name" value="OHCU_decarbox"/>
    <property type="match status" value="1"/>
</dbReference>
<gene>
    <name evidence="7" type="ORF">DPM13_18325</name>
</gene>
<dbReference type="InterPro" id="IPR018020">
    <property type="entry name" value="OHCU_decarboxylase"/>
</dbReference>
<protein>
    <recommendedName>
        <fullName evidence="3">Chitooligosaccharide deacetylase</fullName>
    </recommendedName>
    <alternativeName>
        <fullName evidence="5">Nodulation protein B</fullName>
    </alternativeName>
</protein>
<dbReference type="InterPro" id="IPR036778">
    <property type="entry name" value="OHCU_decarboxylase_sf"/>
</dbReference>
<dbReference type="NCBIfam" id="TIGR03212">
    <property type="entry name" value="uraD_N-term-dom"/>
    <property type="match status" value="1"/>
</dbReference>
<dbReference type="Gene3D" id="1.10.3330.10">
    <property type="entry name" value="Oxo-4-hydroxy-4-carboxy-5-ureidoimidazoline decarboxylase"/>
    <property type="match status" value="1"/>
</dbReference>
<dbReference type="InterPro" id="IPR017625">
    <property type="entry name" value="PuuE"/>
</dbReference>
<keyword evidence="4" id="KW-0659">Purine metabolism</keyword>